<evidence type="ECO:0000313" key="2">
    <source>
        <dbReference type="EMBL" id="MBP2379904.1"/>
    </source>
</evidence>
<feature type="domain" description="DUF7882" evidence="1">
    <location>
        <begin position="1"/>
        <end position="94"/>
    </location>
</feature>
<sequence>MGTLEYNSSRPAIDIEDVTLAHLKIVIGTKLRRNESFMMTWLPKPEVPSGRLTIWVHPSIPLVLEFDQPMVATIDPKRVTHMMEQLNSRGELVLDQL</sequence>
<dbReference type="Proteomes" id="UP000703720">
    <property type="component" value="Unassembled WGS sequence"/>
</dbReference>
<gene>
    <name evidence="2" type="ORF">JOF42_003399</name>
</gene>
<protein>
    <recommendedName>
        <fullName evidence="1">DUF7882 domain-containing protein</fullName>
    </recommendedName>
</protein>
<reference evidence="2 3" key="1">
    <citation type="submission" date="2021-03" db="EMBL/GenBank/DDBJ databases">
        <title>Sequencing the genomes of 1000 actinobacteria strains.</title>
        <authorList>
            <person name="Klenk H.-P."/>
        </authorList>
    </citation>
    <scope>NUCLEOTIDE SEQUENCE [LARGE SCALE GENOMIC DNA]</scope>
    <source>
        <strain evidence="2 3">DSM 13468</strain>
    </source>
</reference>
<evidence type="ECO:0000313" key="3">
    <source>
        <dbReference type="Proteomes" id="UP000703720"/>
    </source>
</evidence>
<dbReference type="Pfam" id="PF25355">
    <property type="entry name" value="DUF7882"/>
    <property type="match status" value="1"/>
</dbReference>
<dbReference type="RefSeq" id="WP_210098898.1">
    <property type="nucleotide sequence ID" value="NZ_BAAAIO010000002.1"/>
</dbReference>
<accession>A0ABS4WUL8</accession>
<comment type="caution">
    <text evidence="2">The sequence shown here is derived from an EMBL/GenBank/DDBJ whole genome shotgun (WGS) entry which is preliminary data.</text>
</comment>
<dbReference type="EMBL" id="JAGIOA010000001">
    <property type="protein sequence ID" value="MBP2379904.1"/>
    <property type="molecule type" value="Genomic_DNA"/>
</dbReference>
<keyword evidence="3" id="KW-1185">Reference proteome</keyword>
<organism evidence="2 3">
    <name type="scientific">Microbacterium phyllosphaerae</name>
    <dbReference type="NCBI Taxonomy" id="124798"/>
    <lineage>
        <taxon>Bacteria</taxon>
        <taxon>Bacillati</taxon>
        <taxon>Actinomycetota</taxon>
        <taxon>Actinomycetes</taxon>
        <taxon>Micrococcales</taxon>
        <taxon>Microbacteriaceae</taxon>
        <taxon>Microbacterium</taxon>
    </lineage>
</organism>
<name>A0ABS4WUL8_9MICO</name>
<evidence type="ECO:0000259" key="1">
    <source>
        <dbReference type="Pfam" id="PF25355"/>
    </source>
</evidence>
<dbReference type="InterPro" id="IPR057204">
    <property type="entry name" value="DUF7882"/>
</dbReference>
<proteinExistence type="predicted"/>